<dbReference type="Proteomes" id="UP000694005">
    <property type="component" value="Chromosome A07"/>
</dbReference>
<evidence type="ECO:0000313" key="1">
    <source>
        <dbReference type="EMBL" id="CAG7900594.1"/>
    </source>
</evidence>
<feature type="non-terminal residue" evidence="1">
    <location>
        <position position="223"/>
    </location>
</feature>
<dbReference type="EMBL" id="LS974623">
    <property type="protein sequence ID" value="CAG7900594.1"/>
    <property type="molecule type" value="Genomic_DNA"/>
</dbReference>
<proteinExistence type="predicted"/>
<dbReference type="AlphaFoldDB" id="A0A8D9HL68"/>
<accession>A0A8D9HL68</accession>
<dbReference type="Gramene" id="A07p02380.2_BraZ1">
    <property type="protein sequence ID" value="A07p02380.2_BraZ1.CDS.1"/>
    <property type="gene ID" value="A07g02380.2_BraZ1"/>
</dbReference>
<name>A0A8D9HL68_BRACM</name>
<evidence type="ECO:0000313" key="2">
    <source>
        <dbReference type="Proteomes" id="UP000694005"/>
    </source>
</evidence>
<gene>
    <name evidence="1" type="ORF">BRAPAZ1V2_A07P02380.2</name>
</gene>
<protein>
    <submittedName>
        <fullName evidence="1">Uncharacterized protein</fullName>
    </submittedName>
</protein>
<reference evidence="1 2" key="1">
    <citation type="submission" date="2021-07" db="EMBL/GenBank/DDBJ databases">
        <authorList>
            <consortium name="Genoscope - CEA"/>
            <person name="William W."/>
        </authorList>
    </citation>
    <scope>NUCLEOTIDE SEQUENCE [LARGE SCALE GENOMIC DNA]</scope>
</reference>
<organism evidence="1 2">
    <name type="scientific">Brassica campestris</name>
    <name type="common">Field mustard</name>
    <dbReference type="NCBI Taxonomy" id="3711"/>
    <lineage>
        <taxon>Eukaryota</taxon>
        <taxon>Viridiplantae</taxon>
        <taxon>Streptophyta</taxon>
        <taxon>Embryophyta</taxon>
        <taxon>Tracheophyta</taxon>
        <taxon>Spermatophyta</taxon>
        <taxon>Magnoliopsida</taxon>
        <taxon>eudicotyledons</taxon>
        <taxon>Gunneridae</taxon>
        <taxon>Pentapetalae</taxon>
        <taxon>rosids</taxon>
        <taxon>malvids</taxon>
        <taxon>Brassicales</taxon>
        <taxon>Brassicaceae</taxon>
        <taxon>Brassiceae</taxon>
        <taxon>Brassica</taxon>
    </lineage>
</organism>
<sequence length="223" mass="27135">MKRGSSFVFRGFWEDYDEETGGIVVLRRILDRDQRGKRFFGYQRFRSNWFFWIGKELGVYEGDFPRLKIMELWRLDRVVAHWYQGSDKEGVVIQRDLYDCLRYAFSDLEKWNNLEKYLNFDRIWYFRLIIVISMEPVSMWRYGIWVDLNKDFIFGKFIKSVINYFSVLVQSWEIWVMIFADLPCQNGDFRHITILIVIRGISTLLEWKFDIDCISAHIYTKDN</sequence>